<dbReference type="InterPro" id="IPR001932">
    <property type="entry name" value="PPM-type_phosphatase-like_dom"/>
</dbReference>
<dbReference type="Pfam" id="PF07228">
    <property type="entry name" value="SpoIIE"/>
    <property type="match status" value="1"/>
</dbReference>
<feature type="domain" description="PPM-type phosphatase" evidence="2">
    <location>
        <begin position="1"/>
        <end position="199"/>
    </location>
</feature>
<dbReference type="RefSeq" id="WP_329512746.1">
    <property type="nucleotide sequence ID" value="NZ_JAYWVC010000374.1"/>
</dbReference>
<protein>
    <submittedName>
        <fullName evidence="3">ATP-binding SpoIIE family protein phosphatase</fullName>
    </submittedName>
</protein>
<evidence type="ECO:0000313" key="4">
    <source>
        <dbReference type="Proteomes" id="UP001333996"/>
    </source>
</evidence>
<dbReference type="Proteomes" id="UP001333996">
    <property type="component" value="Unassembled WGS sequence"/>
</dbReference>
<feature type="non-terminal residue" evidence="3">
    <location>
        <position position="1"/>
    </location>
</feature>
<dbReference type="InterPro" id="IPR036890">
    <property type="entry name" value="HATPase_C_sf"/>
</dbReference>
<dbReference type="SMART" id="SM00331">
    <property type="entry name" value="PP2C_SIG"/>
    <property type="match status" value="1"/>
</dbReference>
<dbReference type="InterPro" id="IPR052016">
    <property type="entry name" value="Bact_Sigma-Reg"/>
</dbReference>
<gene>
    <name evidence="3" type="ORF">VXC91_42730</name>
</gene>
<dbReference type="InterPro" id="IPR003594">
    <property type="entry name" value="HATPase_dom"/>
</dbReference>
<keyword evidence="4" id="KW-1185">Reference proteome</keyword>
<dbReference type="CDD" id="cd16936">
    <property type="entry name" value="HATPase_RsbW-like"/>
    <property type="match status" value="1"/>
</dbReference>
<evidence type="ECO:0000256" key="1">
    <source>
        <dbReference type="ARBA" id="ARBA00022801"/>
    </source>
</evidence>
<evidence type="ECO:0000313" key="3">
    <source>
        <dbReference type="EMBL" id="MED7828403.1"/>
    </source>
</evidence>
<comment type="caution">
    <text evidence="3">The sequence shown here is derived from an EMBL/GenBank/DDBJ whole genome shotgun (WGS) entry which is preliminary data.</text>
</comment>
<dbReference type="Gene3D" id="3.60.40.10">
    <property type="entry name" value="PPM-type phosphatase domain"/>
    <property type="match status" value="1"/>
</dbReference>
<reference evidence="3" key="1">
    <citation type="submission" date="2024-01" db="EMBL/GenBank/DDBJ databases">
        <title>First draft genome sequence data of TA4-1, the type strain of Gram-positive actinobacterium Streptomyces chiangmaiensis.</title>
        <authorList>
            <person name="Yasawong M."/>
            <person name="Nantapong N."/>
        </authorList>
    </citation>
    <scope>NUCLEOTIDE SEQUENCE</scope>
    <source>
        <strain evidence="3">TA4-1</strain>
    </source>
</reference>
<dbReference type="InterPro" id="IPR036457">
    <property type="entry name" value="PPM-type-like_dom_sf"/>
</dbReference>
<evidence type="ECO:0000259" key="2">
    <source>
        <dbReference type="SMART" id="SM00331"/>
    </source>
</evidence>
<sequence>VIELSGARIALVVGDVLGHGINAAATMGQLRTAVHTLAAMDLPPEDLLARLDEQVLRLAEEDTDPEDPSPTPLGATCLYAVYDPATRQCTMARAGHPPPAVIDPHGHVAFPDLPAGAPLGVGLAPFESVTMQLPEGSVLALYTDGLIESRDQDLDAGMDRLAAALARPGLPLDDLCTSVADTLPALAPNDDATLLLARTRALGPARTASWEFPSDPAVVGRARALATRQLKRWHLEHLAESTELIVSELVTNAIRHGSGPVRLRLIRHRFLTCEVYDTSCGSPRLRHPRTTDVNGRGLFLVAQLSRRWGTRRIPDGKLIWAEQQLTPRYIDH</sequence>
<dbReference type="PANTHER" id="PTHR43156:SF2">
    <property type="entry name" value="STAGE II SPORULATION PROTEIN E"/>
    <property type="match status" value="1"/>
</dbReference>
<keyword evidence="3" id="KW-0067">ATP-binding</keyword>
<organism evidence="3 4">
    <name type="scientific">Streptomyces chiangmaiensis</name>
    <dbReference type="NCBI Taxonomy" id="766497"/>
    <lineage>
        <taxon>Bacteria</taxon>
        <taxon>Bacillati</taxon>
        <taxon>Actinomycetota</taxon>
        <taxon>Actinomycetes</taxon>
        <taxon>Kitasatosporales</taxon>
        <taxon>Streptomycetaceae</taxon>
        <taxon>Streptomyces</taxon>
    </lineage>
</organism>
<dbReference type="SUPFAM" id="SSF55874">
    <property type="entry name" value="ATPase domain of HSP90 chaperone/DNA topoisomerase II/histidine kinase"/>
    <property type="match status" value="1"/>
</dbReference>
<dbReference type="Pfam" id="PF13581">
    <property type="entry name" value="HATPase_c_2"/>
    <property type="match status" value="1"/>
</dbReference>
<keyword evidence="3" id="KW-0547">Nucleotide-binding</keyword>
<dbReference type="PANTHER" id="PTHR43156">
    <property type="entry name" value="STAGE II SPORULATION PROTEIN E-RELATED"/>
    <property type="match status" value="1"/>
</dbReference>
<dbReference type="SUPFAM" id="SSF81606">
    <property type="entry name" value="PP2C-like"/>
    <property type="match status" value="1"/>
</dbReference>
<dbReference type="EMBL" id="JAYWVC010000374">
    <property type="protein sequence ID" value="MED7828403.1"/>
    <property type="molecule type" value="Genomic_DNA"/>
</dbReference>
<keyword evidence="1" id="KW-0378">Hydrolase</keyword>
<dbReference type="GO" id="GO:0005524">
    <property type="term" value="F:ATP binding"/>
    <property type="evidence" value="ECO:0007669"/>
    <property type="project" value="UniProtKB-KW"/>
</dbReference>
<accession>A0ABU7FWT1</accession>
<proteinExistence type="predicted"/>
<dbReference type="Gene3D" id="3.30.565.10">
    <property type="entry name" value="Histidine kinase-like ATPase, C-terminal domain"/>
    <property type="match status" value="1"/>
</dbReference>
<name>A0ABU7FWT1_9ACTN</name>